<keyword evidence="5" id="KW-0732">Signal</keyword>
<evidence type="ECO:0000256" key="4">
    <source>
        <dbReference type="PROSITE-ProRule" id="PRU00473"/>
    </source>
</evidence>
<dbReference type="OrthoDB" id="113254at2"/>
<keyword evidence="8" id="KW-1185">Reference proteome</keyword>
<dbReference type="PANTHER" id="PTHR30329">
    <property type="entry name" value="STATOR ELEMENT OF FLAGELLAR MOTOR COMPLEX"/>
    <property type="match status" value="1"/>
</dbReference>
<dbReference type="PRINTS" id="PR01021">
    <property type="entry name" value="OMPADOMAIN"/>
</dbReference>
<dbReference type="SUPFAM" id="SSF103088">
    <property type="entry name" value="OmpA-like"/>
    <property type="match status" value="1"/>
</dbReference>
<organism evidence="7 8">
    <name type="scientific">Croceicoccus mobilis</name>
    <dbReference type="NCBI Taxonomy" id="1703339"/>
    <lineage>
        <taxon>Bacteria</taxon>
        <taxon>Pseudomonadati</taxon>
        <taxon>Pseudomonadota</taxon>
        <taxon>Alphaproteobacteria</taxon>
        <taxon>Sphingomonadales</taxon>
        <taxon>Erythrobacteraceae</taxon>
        <taxon>Croceicoccus</taxon>
    </lineage>
</organism>
<reference evidence="7" key="2">
    <citation type="submission" date="2020-09" db="EMBL/GenBank/DDBJ databases">
        <authorList>
            <person name="Sun Q."/>
            <person name="Zhou Y."/>
        </authorList>
    </citation>
    <scope>NUCLEOTIDE SEQUENCE</scope>
    <source>
        <strain evidence="7">CGMCC 1.15360</strain>
    </source>
</reference>
<dbReference type="PROSITE" id="PS51123">
    <property type="entry name" value="OMPA_2"/>
    <property type="match status" value="1"/>
</dbReference>
<dbReference type="Pfam" id="PF00691">
    <property type="entry name" value="OmpA"/>
    <property type="match status" value="1"/>
</dbReference>
<evidence type="ECO:0000313" key="7">
    <source>
        <dbReference type="EMBL" id="GGD64354.1"/>
    </source>
</evidence>
<evidence type="ECO:0000256" key="1">
    <source>
        <dbReference type="ARBA" id="ARBA00004442"/>
    </source>
</evidence>
<dbReference type="InterPro" id="IPR006664">
    <property type="entry name" value="OMP_bac"/>
</dbReference>
<dbReference type="InterPro" id="IPR006665">
    <property type="entry name" value="OmpA-like"/>
</dbReference>
<keyword evidence="2 4" id="KW-0472">Membrane</keyword>
<feature type="chain" id="PRO_5037780402" description="OmpA-like domain-containing protein" evidence="5">
    <location>
        <begin position="30"/>
        <end position="289"/>
    </location>
</feature>
<dbReference type="AlphaFoldDB" id="A0A917DT08"/>
<reference evidence="7" key="1">
    <citation type="journal article" date="2014" name="Int. J. Syst. Evol. Microbiol.">
        <title>Complete genome sequence of Corynebacterium casei LMG S-19264T (=DSM 44701T), isolated from a smear-ripened cheese.</title>
        <authorList>
            <consortium name="US DOE Joint Genome Institute (JGI-PGF)"/>
            <person name="Walter F."/>
            <person name="Albersmeier A."/>
            <person name="Kalinowski J."/>
            <person name="Ruckert C."/>
        </authorList>
    </citation>
    <scope>NUCLEOTIDE SEQUENCE</scope>
    <source>
        <strain evidence="7">CGMCC 1.15360</strain>
    </source>
</reference>
<feature type="domain" description="OmpA-like" evidence="6">
    <location>
        <begin position="165"/>
        <end position="284"/>
    </location>
</feature>
<dbReference type="InterPro" id="IPR050330">
    <property type="entry name" value="Bact_OuterMem_StrucFunc"/>
</dbReference>
<evidence type="ECO:0000256" key="2">
    <source>
        <dbReference type="ARBA" id="ARBA00023136"/>
    </source>
</evidence>
<evidence type="ECO:0000256" key="5">
    <source>
        <dbReference type="SAM" id="SignalP"/>
    </source>
</evidence>
<name>A0A917DT08_9SPHN</name>
<protein>
    <recommendedName>
        <fullName evidence="6">OmpA-like domain-containing protein</fullName>
    </recommendedName>
</protein>
<accession>A0A917DT08</accession>
<proteinExistence type="predicted"/>
<evidence type="ECO:0000256" key="3">
    <source>
        <dbReference type="ARBA" id="ARBA00023237"/>
    </source>
</evidence>
<dbReference type="CDD" id="cd07185">
    <property type="entry name" value="OmpA_C-like"/>
    <property type="match status" value="1"/>
</dbReference>
<dbReference type="Gene3D" id="3.30.1330.60">
    <property type="entry name" value="OmpA-like domain"/>
    <property type="match status" value="1"/>
</dbReference>
<dbReference type="PANTHER" id="PTHR30329:SF21">
    <property type="entry name" value="LIPOPROTEIN YIAD-RELATED"/>
    <property type="match status" value="1"/>
</dbReference>
<comment type="caution">
    <text evidence="7">The sequence shown here is derived from an EMBL/GenBank/DDBJ whole genome shotgun (WGS) entry which is preliminary data.</text>
</comment>
<feature type="signal peptide" evidence="5">
    <location>
        <begin position="1"/>
        <end position="29"/>
    </location>
</feature>
<dbReference type="InterPro" id="IPR036737">
    <property type="entry name" value="OmpA-like_sf"/>
</dbReference>
<keyword evidence="3" id="KW-0998">Cell outer membrane</keyword>
<dbReference type="Proteomes" id="UP000612349">
    <property type="component" value="Unassembled WGS sequence"/>
</dbReference>
<comment type="subcellular location">
    <subcellularLocation>
        <location evidence="1">Cell outer membrane</location>
    </subcellularLocation>
</comment>
<gene>
    <name evidence="7" type="ORF">GCM10010990_12280</name>
</gene>
<evidence type="ECO:0000313" key="8">
    <source>
        <dbReference type="Proteomes" id="UP000612349"/>
    </source>
</evidence>
<dbReference type="RefSeq" id="WP_066775119.1">
    <property type="nucleotide sequence ID" value="NZ_BMIP01000002.1"/>
</dbReference>
<evidence type="ECO:0000259" key="6">
    <source>
        <dbReference type="PROSITE" id="PS51123"/>
    </source>
</evidence>
<dbReference type="GO" id="GO:0009279">
    <property type="term" value="C:cell outer membrane"/>
    <property type="evidence" value="ECO:0007669"/>
    <property type="project" value="UniProtKB-SubCell"/>
</dbReference>
<dbReference type="EMBL" id="BMIP01000002">
    <property type="protein sequence ID" value="GGD64354.1"/>
    <property type="molecule type" value="Genomic_DNA"/>
</dbReference>
<sequence length="289" mass="30523">MSVFSKSPKALLLAATLAAPMTIALPAQAVAQDNEDVTVYGEDGPDVEGIISARSGNQLQIMTDDGQPMTVAVDAETKVKAKGGFLGLGSSKLATDALITGLPVKVETIQAGGALLATEITMKNDDLKTAAMIHGGTNQRFTANENAINANAAATEALRGRVGDIDKYNVKGVTNVYFDTGRYNLSDDARTELCSAASQADAMDNALLLVVGYTDNTGSYEINQELSEKRAARVVNYLQQQCGWKPYRMLTPTGMAEADPTADNTTAEGRAQNRRVSVNILVSKSVDGI</sequence>